<organism evidence="1 2">
    <name type="scientific">Larimichthys crocea</name>
    <name type="common">Large yellow croaker</name>
    <name type="synonym">Pseudosciaena crocea</name>
    <dbReference type="NCBI Taxonomy" id="215358"/>
    <lineage>
        <taxon>Eukaryota</taxon>
        <taxon>Metazoa</taxon>
        <taxon>Chordata</taxon>
        <taxon>Craniata</taxon>
        <taxon>Vertebrata</taxon>
        <taxon>Euteleostomi</taxon>
        <taxon>Actinopterygii</taxon>
        <taxon>Neopterygii</taxon>
        <taxon>Teleostei</taxon>
        <taxon>Neoteleostei</taxon>
        <taxon>Acanthomorphata</taxon>
        <taxon>Eupercaria</taxon>
        <taxon>Sciaenidae</taxon>
        <taxon>Larimichthys</taxon>
    </lineage>
</organism>
<sequence>LSSLTTGRRSEDIKLEASSLPLRVFPHLWCQDVRLSGAMSSCWGDIFENHLTWNT</sequence>
<evidence type="ECO:0000313" key="1">
    <source>
        <dbReference type="EMBL" id="TMS22779.1"/>
    </source>
</evidence>
<dbReference type="Proteomes" id="UP000793456">
    <property type="component" value="Chromosome I"/>
</dbReference>
<gene>
    <name evidence="1" type="ORF">E3U43_008085</name>
</gene>
<feature type="non-terminal residue" evidence="1">
    <location>
        <position position="1"/>
    </location>
</feature>
<accession>A0ACD3RUE4</accession>
<reference evidence="1" key="1">
    <citation type="submission" date="2018-11" db="EMBL/GenBank/DDBJ databases">
        <title>The sequence and de novo assembly of Larimichthys crocea genome using PacBio and Hi-C technologies.</title>
        <authorList>
            <person name="Xu P."/>
            <person name="Chen B."/>
            <person name="Zhou Z."/>
            <person name="Ke Q."/>
            <person name="Wu Y."/>
            <person name="Bai H."/>
            <person name="Pu F."/>
        </authorList>
    </citation>
    <scope>NUCLEOTIDE SEQUENCE</scope>
    <source>
        <tissue evidence="1">Muscle</tissue>
    </source>
</reference>
<proteinExistence type="predicted"/>
<comment type="caution">
    <text evidence="1">The sequence shown here is derived from an EMBL/GenBank/DDBJ whole genome shotgun (WGS) entry which is preliminary data.</text>
</comment>
<dbReference type="EMBL" id="CM011674">
    <property type="protein sequence ID" value="TMS22779.1"/>
    <property type="molecule type" value="Genomic_DNA"/>
</dbReference>
<keyword evidence="2" id="KW-1185">Reference proteome</keyword>
<protein>
    <submittedName>
        <fullName evidence="1">Uncharacterized protein</fullName>
    </submittedName>
</protein>
<evidence type="ECO:0000313" key="2">
    <source>
        <dbReference type="Proteomes" id="UP000793456"/>
    </source>
</evidence>
<name>A0ACD3RUE4_LARCR</name>